<proteinExistence type="predicted"/>
<keyword evidence="8" id="KW-0472">Membrane</keyword>
<dbReference type="GO" id="GO:0007411">
    <property type="term" value="P:axon guidance"/>
    <property type="evidence" value="ECO:0007669"/>
    <property type="project" value="UniProtKB-ARBA"/>
</dbReference>
<accession>A0A2G9UHS9</accession>
<evidence type="ECO:0000256" key="10">
    <source>
        <dbReference type="SAM" id="MobiDB-lite"/>
    </source>
</evidence>
<feature type="domain" description="Cadherin" evidence="11">
    <location>
        <begin position="137"/>
        <end position="240"/>
    </location>
</feature>
<dbReference type="Gene3D" id="2.60.40.60">
    <property type="entry name" value="Cadherins"/>
    <property type="match status" value="4"/>
</dbReference>
<keyword evidence="13" id="KW-1185">Reference proteome</keyword>
<dbReference type="GO" id="GO:0005509">
    <property type="term" value="F:calcium ion binding"/>
    <property type="evidence" value="ECO:0007669"/>
    <property type="project" value="UniProtKB-UniRule"/>
</dbReference>
<evidence type="ECO:0000313" key="12">
    <source>
        <dbReference type="EMBL" id="PIO69693.1"/>
    </source>
</evidence>
<protein>
    <submittedName>
        <fullName evidence="12">Cadherin domain protein</fullName>
    </submittedName>
</protein>
<keyword evidence="6" id="KW-0130">Cell adhesion</keyword>
<evidence type="ECO:0000256" key="4">
    <source>
        <dbReference type="ARBA" id="ARBA00022737"/>
    </source>
</evidence>
<dbReference type="Pfam" id="PF00028">
    <property type="entry name" value="Cadherin"/>
    <property type="match status" value="2"/>
</dbReference>
<comment type="subcellular location">
    <subcellularLocation>
        <location evidence="1">Membrane</location>
    </subcellularLocation>
</comment>
<dbReference type="GO" id="GO:0005911">
    <property type="term" value="C:cell-cell junction"/>
    <property type="evidence" value="ECO:0007669"/>
    <property type="project" value="TreeGrafter"/>
</dbReference>
<evidence type="ECO:0000256" key="1">
    <source>
        <dbReference type="ARBA" id="ARBA00004370"/>
    </source>
</evidence>
<dbReference type="InterPro" id="IPR015919">
    <property type="entry name" value="Cadherin-like_sf"/>
</dbReference>
<dbReference type="PANTHER" id="PTHR24025">
    <property type="entry name" value="DESMOGLEIN FAMILY MEMBER"/>
    <property type="match status" value="1"/>
</dbReference>
<evidence type="ECO:0000256" key="9">
    <source>
        <dbReference type="PROSITE-ProRule" id="PRU00043"/>
    </source>
</evidence>
<dbReference type="GO" id="GO:0005886">
    <property type="term" value="C:plasma membrane"/>
    <property type="evidence" value="ECO:0007669"/>
    <property type="project" value="InterPro"/>
</dbReference>
<dbReference type="OrthoDB" id="6252479at2759"/>
<feature type="domain" description="Cadherin" evidence="11">
    <location>
        <begin position="428"/>
        <end position="529"/>
    </location>
</feature>
<organism evidence="12 13">
    <name type="scientific">Teladorsagia circumcincta</name>
    <name type="common">Brown stomach worm</name>
    <name type="synonym">Ostertagia circumcincta</name>
    <dbReference type="NCBI Taxonomy" id="45464"/>
    <lineage>
        <taxon>Eukaryota</taxon>
        <taxon>Metazoa</taxon>
        <taxon>Ecdysozoa</taxon>
        <taxon>Nematoda</taxon>
        <taxon>Chromadorea</taxon>
        <taxon>Rhabditida</taxon>
        <taxon>Rhabditina</taxon>
        <taxon>Rhabditomorpha</taxon>
        <taxon>Strongyloidea</taxon>
        <taxon>Trichostrongylidae</taxon>
        <taxon>Teladorsagia</taxon>
    </lineage>
</organism>
<dbReference type="InterPro" id="IPR002126">
    <property type="entry name" value="Cadherin-like_dom"/>
</dbReference>
<feature type="compositionally biased region" description="Basic and acidic residues" evidence="10">
    <location>
        <begin position="1078"/>
        <end position="1088"/>
    </location>
</feature>
<dbReference type="PRINTS" id="PR00205">
    <property type="entry name" value="CADHERIN"/>
</dbReference>
<gene>
    <name evidence="12" type="ORF">TELCIR_08478</name>
</gene>
<evidence type="ECO:0000256" key="6">
    <source>
        <dbReference type="ARBA" id="ARBA00022889"/>
    </source>
</evidence>
<dbReference type="FunFam" id="2.60.40.60:FF:000020">
    <property type="entry name" value="Dachsous cadherin-related 1b"/>
    <property type="match status" value="1"/>
</dbReference>
<dbReference type="PROSITE" id="PS50268">
    <property type="entry name" value="CADHERIN_2"/>
    <property type="match status" value="4"/>
</dbReference>
<dbReference type="InterPro" id="IPR020894">
    <property type="entry name" value="Cadherin_CS"/>
</dbReference>
<keyword evidence="5 9" id="KW-0106">Calcium</keyword>
<dbReference type="CDD" id="cd11304">
    <property type="entry name" value="Cadherin_repeat"/>
    <property type="match status" value="4"/>
</dbReference>
<evidence type="ECO:0000256" key="8">
    <source>
        <dbReference type="ARBA" id="ARBA00023136"/>
    </source>
</evidence>
<evidence type="ECO:0000313" key="13">
    <source>
        <dbReference type="Proteomes" id="UP000230423"/>
    </source>
</evidence>
<evidence type="ECO:0000256" key="5">
    <source>
        <dbReference type="ARBA" id="ARBA00022837"/>
    </source>
</evidence>
<name>A0A2G9UHS9_TELCI</name>
<sequence length="1105" mass="121607">MKAYYSITVGVFDQDGLNTSASFTFYLDDRNNFPRWISTMNRTSLREDMSEDVFQFAATSLRVDSSLTYSILSGNDGSFDIDPLSGKLSISRGLDRESQPYYRLWLAVTDSDSPPKLSITSVDIVVEDVNDNSPIFEKVIYSIEIMENSDPQQHLCTTATDRDQGDNADIRYSIIGGELVKVLDEDDNAPKFSHLFHAEIPEDLEMSSYRLRVRVSDGTWAVQTGAAISVLDVNDNAPLFEKERYVFVVNESQVNKTIGKVMARDADEGENGVVHYRLQRDVPYISIDIVSGEIRLLALPEKGIITVIVNAQDNGVPAMLSSVSIVVVLASASHDTCEIAINKDTPVGTVLGRIENYCNYGTGRKAIRRFFADESLLMISPEGEVITTGVVRKDAEVELISEQENGQAILHHVRLELSQGNAASPHFEEKIFRFAVSEGAQHGDVVGVVYAKDTDMGLAGKIRYHLETSDIPIHILPNGTLLVWDRLDYESQRRYIFNVTATDQGQPPRNATTQVVVDLLDVNDNPPVIEDIELVYAVTSIDETICPSVTDIDTSQNDLQFAVSMDTDMITTDHCITIPNDFTPVIDWTVSDKTQSITVKVRLVDMVPEDPNIQDENVTLSEGALSGTIVSSYETEIFAEKNEQLSTDAKDVKVIGERGIRDEMMTIYAKSKFGRSLRSSKLQLASSNIAPSPVFPNITYAVSISDTTPPNTTIHDFSMPLPTDCILAVVDGDLKKVFCFTNGSELAVCGRLRRLNYALVAEVLCGNKTRSRSEIEITVVPTAPVDNPIVGFLMENVSAIPIAQLPTAHSQKFTYRIGDRRLREVFVDADNENAVIPRHLNATAVLGSTPAEFDLSAIAVGSQTKCAPKENDLFEVSAQCHIAVKESVDYIAVEALVNGSTTNVRLNTLQVSRELEQSSLQVVFYAAPAGVADFLTDLQRSYTDLTFHPLAIDVIAAEHRNALSLAVVDRNRRVIAAEDSRDILRSFFQKDDFPHALLQSLKTSLCDDHVCANGGSCHQQIALQNASTSFYGSESIWNIPNGMSRTSGVCFAGVCECLAGFTGADCALRAFDGISERKQKKRPDELKKPSKKGSRTCTEMKCGDG</sequence>
<feature type="region of interest" description="Disordered" evidence="10">
    <location>
        <begin position="1078"/>
        <end position="1105"/>
    </location>
</feature>
<dbReference type="PANTHER" id="PTHR24025:SF23">
    <property type="entry name" value="NEURAL-CADHERIN"/>
    <property type="match status" value="1"/>
</dbReference>
<dbReference type="InterPro" id="IPR050971">
    <property type="entry name" value="Cadherin-domain_protein"/>
</dbReference>
<keyword evidence="4" id="KW-0677">Repeat</keyword>
<dbReference type="SUPFAM" id="SSF49313">
    <property type="entry name" value="Cadherin-like"/>
    <property type="match status" value="4"/>
</dbReference>
<feature type="domain" description="Cadherin" evidence="11">
    <location>
        <begin position="64"/>
        <end position="136"/>
    </location>
</feature>
<keyword evidence="2" id="KW-0245">EGF-like domain</keyword>
<dbReference type="GO" id="GO:0007156">
    <property type="term" value="P:homophilic cell adhesion via plasma membrane adhesion molecules"/>
    <property type="evidence" value="ECO:0007669"/>
    <property type="project" value="InterPro"/>
</dbReference>
<keyword evidence="3" id="KW-0812">Transmembrane</keyword>
<evidence type="ECO:0000256" key="7">
    <source>
        <dbReference type="ARBA" id="ARBA00022989"/>
    </source>
</evidence>
<keyword evidence="7" id="KW-1133">Transmembrane helix</keyword>
<dbReference type="PROSITE" id="PS00232">
    <property type="entry name" value="CADHERIN_1"/>
    <property type="match status" value="3"/>
</dbReference>
<evidence type="ECO:0000259" key="11">
    <source>
        <dbReference type="PROSITE" id="PS50268"/>
    </source>
</evidence>
<evidence type="ECO:0000256" key="3">
    <source>
        <dbReference type="ARBA" id="ARBA00022692"/>
    </source>
</evidence>
<dbReference type="EMBL" id="KZ346555">
    <property type="protein sequence ID" value="PIO69693.1"/>
    <property type="molecule type" value="Genomic_DNA"/>
</dbReference>
<feature type="non-terminal residue" evidence="12">
    <location>
        <position position="1105"/>
    </location>
</feature>
<dbReference type="Proteomes" id="UP000230423">
    <property type="component" value="Unassembled WGS sequence"/>
</dbReference>
<feature type="domain" description="Cadherin" evidence="11">
    <location>
        <begin position="240"/>
        <end position="348"/>
    </location>
</feature>
<dbReference type="AlphaFoldDB" id="A0A2G9UHS9"/>
<reference evidence="12 13" key="1">
    <citation type="submission" date="2015-09" db="EMBL/GenBank/DDBJ databases">
        <title>Draft genome of the parasitic nematode Teladorsagia circumcincta isolate WARC Sus (inbred).</title>
        <authorList>
            <person name="Mitreva M."/>
        </authorList>
    </citation>
    <scope>NUCLEOTIDE SEQUENCE [LARGE SCALE GENOMIC DNA]</scope>
    <source>
        <strain evidence="12 13">S</strain>
    </source>
</reference>
<evidence type="ECO:0000256" key="2">
    <source>
        <dbReference type="ARBA" id="ARBA00022536"/>
    </source>
</evidence>
<dbReference type="SMART" id="SM00112">
    <property type="entry name" value="CA"/>
    <property type="match status" value="4"/>
</dbReference>